<feature type="compositionally biased region" description="Gly residues" evidence="1">
    <location>
        <begin position="227"/>
        <end position="236"/>
    </location>
</feature>
<reference evidence="2" key="1">
    <citation type="submission" date="2023-04" db="EMBL/GenBank/DDBJ databases">
        <authorList>
            <consortium name="ELIXIR-Norway"/>
        </authorList>
    </citation>
    <scope>NUCLEOTIDE SEQUENCE [LARGE SCALE GENOMIC DNA]</scope>
</reference>
<dbReference type="EMBL" id="OX459954">
    <property type="protein sequence ID" value="CAI9159054.1"/>
    <property type="molecule type" value="Genomic_DNA"/>
</dbReference>
<dbReference type="Proteomes" id="UP001176941">
    <property type="component" value="Chromosome 18"/>
</dbReference>
<feature type="compositionally biased region" description="Basic and acidic residues" evidence="1">
    <location>
        <begin position="237"/>
        <end position="262"/>
    </location>
</feature>
<protein>
    <submittedName>
        <fullName evidence="2">Uncharacterized protein</fullName>
    </submittedName>
</protein>
<evidence type="ECO:0000313" key="2">
    <source>
        <dbReference type="EMBL" id="CAI9159054.1"/>
    </source>
</evidence>
<sequence>MVPVAGSVPPLRLTLSNLHRLRGLPVAVTTGRQAGDWARHHGAIAGRILKLFALLCKPYRSPRLGQIRALTQTPSLRGSSSAGSSHQLESLEGLQPGSGACKPALWLRFWLPISGRIQSAQASTLRAEAPPLQTCHHRSRTWPGWALRRPAAVTVSSAIHWGHRRQSKPAVPGCSASAGVKPARKGAGGGEAPRWVGASSGSEPGTGSASLESEGADPSERRRPEGGGDQGWGGDRGGTRDEQRFNVETPRRREGAEPERAGPELPGRSARN</sequence>
<organism evidence="2 3">
    <name type="scientific">Rangifer tarandus platyrhynchus</name>
    <name type="common">Svalbard reindeer</name>
    <dbReference type="NCBI Taxonomy" id="3082113"/>
    <lineage>
        <taxon>Eukaryota</taxon>
        <taxon>Metazoa</taxon>
        <taxon>Chordata</taxon>
        <taxon>Craniata</taxon>
        <taxon>Vertebrata</taxon>
        <taxon>Euteleostomi</taxon>
        <taxon>Mammalia</taxon>
        <taxon>Eutheria</taxon>
        <taxon>Laurasiatheria</taxon>
        <taxon>Artiodactyla</taxon>
        <taxon>Ruminantia</taxon>
        <taxon>Pecora</taxon>
        <taxon>Cervidae</taxon>
        <taxon>Odocoileinae</taxon>
        <taxon>Rangifer</taxon>
    </lineage>
</organism>
<name>A0ABN8YCD6_RANTA</name>
<feature type="compositionally biased region" description="Polar residues" evidence="1">
    <location>
        <begin position="199"/>
        <end position="211"/>
    </location>
</feature>
<keyword evidence="3" id="KW-1185">Reference proteome</keyword>
<gene>
    <name evidence="2" type="ORF">MRATA1EN1_LOCUS8016</name>
</gene>
<evidence type="ECO:0000313" key="3">
    <source>
        <dbReference type="Proteomes" id="UP001176941"/>
    </source>
</evidence>
<feature type="compositionally biased region" description="Low complexity" evidence="1">
    <location>
        <begin position="263"/>
        <end position="272"/>
    </location>
</feature>
<accession>A0ABN8YCD6</accession>
<proteinExistence type="predicted"/>
<evidence type="ECO:0000256" key="1">
    <source>
        <dbReference type="SAM" id="MobiDB-lite"/>
    </source>
</evidence>
<feature type="region of interest" description="Disordered" evidence="1">
    <location>
        <begin position="161"/>
        <end position="272"/>
    </location>
</feature>